<accession>A0ABV1ZRJ5</accession>
<dbReference type="SUPFAM" id="SSF53697">
    <property type="entry name" value="SIS domain"/>
    <property type="match status" value="1"/>
</dbReference>
<dbReference type="InterPro" id="IPR001347">
    <property type="entry name" value="SIS_dom"/>
</dbReference>
<dbReference type="Proteomes" id="UP001432401">
    <property type="component" value="Unassembled WGS sequence"/>
</dbReference>
<name>A0ABV1ZRJ5_9ACTN</name>
<reference evidence="3 4" key="1">
    <citation type="submission" date="2024-06" db="EMBL/GenBank/DDBJ databases">
        <authorList>
            <person name="Bataeva Y.V."/>
            <person name="Grigorian L.N."/>
            <person name="Solomentsev V.I."/>
        </authorList>
    </citation>
    <scope>NUCLEOTIDE SEQUENCE [LARGE SCALE GENOMIC DNA]</scope>
    <source>
        <strain evidence="4">SCPM-O-B-12605 (RCAM04882)</strain>
    </source>
</reference>
<evidence type="ECO:0000259" key="2">
    <source>
        <dbReference type="PROSITE" id="PS51464"/>
    </source>
</evidence>
<dbReference type="EMBL" id="JBEQNB010000004">
    <property type="protein sequence ID" value="MES0833722.1"/>
    <property type="molecule type" value="Genomic_DNA"/>
</dbReference>
<comment type="caution">
    <text evidence="3">The sequence shown here is derived from an EMBL/GenBank/DDBJ whole genome shotgun (WGS) entry which is preliminary data.</text>
</comment>
<dbReference type="Pfam" id="PF13580">
    <property type="entry name" value="SIS_2"/>
    <property type="match status" value="1"/>
</dbReference>
<dbReference type="InterPro" id="IPR035461">
    <property type="entry name" value="GmhA/DiaA"/>
</dbReference>
<gene>
    <name evidence="3" type="ORF">ABUK86_08045</name>
</gene>
<dbReference type="PANTHER" id="PTHR30390">
    <property type="entry name" value="SEDOHEPTULOSE 7-PHOSPHATE ISOMERASE / DNAA INITIATOR-ASSOCIATING FACTOR FOR REPLICATION INITIATION"/>
    <property type="match status" value="1"/>
</dbReference>
<dbReference type="InterPro" id="IPR050099">
    <property type="entry name" value="SIS_GmhA/DiaA_subfam"/>
</dbReference>
<evidence type="ECO:0000256" key="1">
    <source>
        <dbReference type="SAM" id="MobiDB-lite"/>
    </source>
</evidence>
<dbReference type="PANTHER" id="PTHR30390:SF8">
    <property type="entry name" value="SUGAR ISOMERASE (SIS)"/>
    <property type="match status" value="1"/>
</dbReference>
<dbReference type="CDD" id="cd05006">
    <property type="entry name" value="SIS_GmhA"/>
    <property type="match status" value="1"/>
</dbReference>
<keyword evidence="4" id="KW-1185">Reference proteome</keyword>
<proteinExistence type="predicted"/>
<dbReference type="RefSeq" id="WP_352983091.1">
    <property type="nucleotide sequence ID" value="NZ_JBEQNA010000005.1"/>
</dbReference>
<dbReference type="PROSITE" id="PS51464">
    <property type="entry name" value="SIS"/>
    <property type="match status" value="1"/>
</dbReference>
<sequence length="223" mass="23446">MNGSAPHESGASRDIGPAATYLADLTNAIARIDVAALERFVVTVVEALTERRGIFVAGNGGSATAASHIASDWAAATNMLGGPVNVHCLSDNTARLTSLANDTSFEEVFSRQVEAMGRPGDLLVLLSVSGQSPNLVRAVKSARALDIGVLALVGYPGALANLCDIWIELGEGDYGLAEDLHIAVNHMVVRAMQGGVPQVYRPDEATPNRWAKRRDTDGKRGVS</sequence>
<dbReference type="InterPro" id="IPR046348">
    <property type="entry name" value="SIS_dom_sf"/>
</dbReference>
<protein>
    <submittedName>
        <fullName evidence="3">SIS domain-containing protein</fullName>
    </submittedName>
</protein>
<evidence type="ECO:0000313" key="3">
    <source>
        <dbReference type="EMBL" id="MES0833722.1"/>
    </source>
</evidence>
<feature type="region of interest" description="Disordered" evidence="1">
    <location>
        <begin position="199"/>
        <end position="223"/>
    </location>
</feature>
<organism evidence="3 4">
    <name type="scientific">Nocardiopsis tropica</name>
    <dbReference type="NCBI Taxonomy" id="109330"/>
    <lineage>
        <taxon>Bacteria</taxon>
        <taxon>Bacillati</taxon>
        <taxon>Actinomycetota</taxon>
        <taxon>Actinomycetes</taxon>
        <taxon>Streptosporangiales</taxon>
        <taxon>Nocardiopsidaceae</taxon>
        <taxon>Nocardiopsis</taxon>
    </lineage>
</organism>
<evidence type="ECO:0000313" key="4">
    <source>
        <dbReference type="Proteomes" id="UP001432401"/>
    </source>
</evidence>
<dbReference type="Gene3D" id="3.40.50.10490">
    <property type="entry name" value="Glucose-6-phosphate isomerase like protein, domain 1"/>
    <property type="match status" value="1"/>
</dbReference>
<feature type="compositionally biased region" description="Basic and acidic residues" evidence="1">
    <location>
        <begin position="213"/>
        <end position="223"/>
    </location>
</feature>
<feature type="domain" description="SIS" evidence="2">
    <location>
        <begin position="44"/>
        <end position="197"/>
    </location>
</feature>